<comment type="caution">
    <text evidence="1">The sequence shown here is derived from an EMBL/GenBank/DDBJ whole genome shotgun (WGS) entry which is preliminary data.</text>
</comment>
<gene>
    <name evidence="1" type="ORF">DSM107010_70300</name>
</gene>
<dbReference type="EMBL" id="RSCK01000177">
    <property type="protein sequence ID" value="RUS96677.1"/>
    <property type="molecule type" value="Genomic_DNA"/>
</dbReference>
<protein>
    <recommendedName>
        <fullName evidence="3">DUF2281 domain-containing protein</fullName>
    </recommendedName>
</protein>
<proteinExistence type="predicted"/>
<dbReference type="Proteomes" id="UP000282574">
    <property type="component" value="Unassembled WGS sequence"/>
</dbReference>
<accession>A0AB37U7Z8</accession>
<evidence type="ECO:0000313" key="2">
    <source>
        <dbReference type="Proteomes" id="UP000282574"/>
    </source>
</evidence>
<organism evidence="1 2">
    <name type="scientific">Chroococcidiopsis cubana SAG 39.79</name>
    <dbReference type="NCBI Taxonomy" id="388085"/>
    <lineage>
        <taxon>Bacteria</taxon>
        <taxon>Bacillati</taxon>
        <taxon>Cyanobacteriota</taxon>
        <taxon>Cyanophyceae</taxon>
        <taxon>Chroococcidiopsidales</taxon>
        <taxon>Chroococcidiopsidaceae</taxon>
        <taxon>Chroococcidiopsis</taxon>
    </lineage>
</organism>
<dbReference type="RefSeq" id="WP_106169322.1">
    <property type="nucleotide sequence ID" value="NZ_JAVKZF010000002.1"/>
</dbReference>
<dbReference type="AlphaFoldDB" id="A0AB37U7Z8"/>
<evidence type="ECO:0000313" key="1">
    <source>
        <dbReference type="EMBL" id="RUS96677.1"/>
    </source>
</evidence>
<keyword evidence="2" id="KW-1185">Reference proteome</keyword>
<reference evidence="1 2" key="1">
    <citation type="journal article" date="2019" name="Genome Biol. Evol.">
        <title>Day and night: Metabolic profiles and evolutionary relationships of six axenic non-marine cyanobacteria.</title>
        <authorList>
            <person name="Will S.E."/>
            <person name="Henke P."/>
            <person name="Boedeker C."/>
            <person name="Huang S."/>
            <person name="Brinkmann H."/>
            <person name="Rohde M."/>
            <person name="Jarek M."/>
            <person name="Friedl T."/>
            <person name="Seufert S."/>
            <person name="Schumacher M."/>
            <person name="Overmann J."/>
            <person name="Neumann-Schaal M."/>
            <person name="Petersen J."/>
        </authorList>
    </citation>
    <scope>NUCLEOTIDE SEQUENCE [LARGE SCALE GENOMIC DNA]</scope>
    <source>
        <strain evidence="1 2">SAG 39.79</strain>
    </source>
</reference>
<evidence type="ECO:0008006" key="3">
    <source>
        <dbReference type="Google" id="ProtNLM"/>
    </source>
</evidence>
<name>A0AB37U7Z8_9CYAN</name>
<sequence>MSIEQAIVENLRVLPLEKQQEVLDFVEFLKTKSRLKVTRRSVKGLCADLGIHITEEDIAQARQEMWKSFPKEDF</sequence>